<feature type="region of interest" description="Disordered" evidence="1">
    <location>
        <begin position="22"/>
        <end position="81"/>
    </location>
</feature>
<comment type="caution">
    <text evidence="2">The sequence shown here is derived from an EMBL/GenBank/DDBJ whole genome shotgun (WGS) entry which is preliminary data.</text>
</comment>
<evidence type="ECO:0000256" key="1">
    <source>
        <dbReference type="SAM" id="MobiDB-lite"/>
    </source>
</evidence>
<proteinExistence type="predicted"/>
<keyword evidence="3" id="KW-1185">Reference proteome</keyword>
<evidence type="ECO:0000313" key="3">
    <source>
        <dbReference type="Proteomes" id="UP001422759"/>
    </source>
</evidence>
<feature type="compositionally biased region" description="Basic and acidic residues" evidence="1">
    <location>
        <begin position="50"/>
        <end position="69"/>
    </location>
</feature>
<organism evidence="2 3">
    <name type="scientific">Kitasatospora kazusensis</name>
    <dbReference type="NCBI Taxonomy" id="407974"/>
    <lineage>
        <taxon>Bacteria</taxon>
        <taxon>Bacillati</taxon>
        <taxon>Actinomycetota</taxon>
        <taxon>Actinomycetes</taxon>
        <taxon>Kitasatosporales</taxon>
        <taxon>Streptomycetaceae</taxon>
        <taxon>Kitasatospora</taxon>
    </lineage>
</organism>
<feature type="compositionally biased region" description="Basic and acidic residues" evidence="1">
    <location>
        <begin position="22"/>
        <end position="42"/>
    </location>
</feature>
<dbReference type="Proteomes" id="UP001422759">
    <property type="component" value="Unassembled WGS sequence"/>
</dbReference>
<accession>A0ABP5LCT7</accession>
<evidence type="ECO:0000313" key="2">
    <source>
        <dbReference type="EMBL" id="GAA2145232.1"/>
    </source>
</evidence>
<protein>
    <submittedName>
        <fullName evidence="2">Uncharacterized protein</fullName>
    </submittedName>
</protein>
<name>A0ABP5LCT7_9ACTN</name>
<reference evidence="3" key="1">
    <citation type="journal article" date="2019" name="Int. J. Syst. Evol. Microbiol.">
        <title>The Global Catalogue of Microorganisms (GCM) 10K type strain sequencing project: providing services to taxonomists for standard genome sequencing and annotation.</title>
        <authorList>
            <consortium name="The Broad Institute Genomics Platform"/>
            <consortium name="The Broad Institute Genome Sequencing Center for Infectious Disease"/>
            <person name="Wu L."/>
            <person name="Ma J."/>
        </authorList>
    </citation>
    <scope>NUCLEOTIDE SEQUENCE [LARGE SCALE GENOMIC DNA]</scope>
    <source>
        <strain evidence="3">JCM 14560</strain>
    </source>
</reference>
<sequence>MVRAPPPAIRASEVSAAAERLRQDVRRDARADAVGDGGREGEGDGTGRLLRCEGERRQRKASKLDEFQRRPTRSNGMQHITPAFQVRVKSQDGIPMGSEYAICGSVAGI</sequence>
<dbReference type="EMBL" id="BAAANT010000017">
    <property type="protein sequence ID" value="GAA2145232.1"/>
    <property type="molecule type" value="Genomic_DNA"/>
</dbReference>
<gene>
    <name evidence="2" type="ORF">GCM10009760_33650</name>
</gene>